<dbReference type="AlphaFoldDB" id="A0A8H3HPI2"/>
<feature type="region of interest" description="Disordered" evidence="1">
    <location>
        <begin position="103"/>
        <end position="218"/>
    </location>
</feature>
<feature type="region of interest" description="Disordered" evidence="1">
    <location>
        <begin position="1"/>
        <end position="33"/>
    </location>
</feature>
<comment type="caution">
    <text evidence="2">The sequence shown here is derived from an EMBL/GenBank/DDBJ whole genome shotgun (WGS) entry which is preliminary data.</text>
</comment>
<feature type="region of interest" description="Disordered" evidence="1">
    <location>
        <begin position="287"/>
        <end position="318"/>
    </location>
</feature>
<gene>
    <name evidence="2" type="ORF">RDB_LOCUS153794</name>
</gene>
<evidence type="ECO:0000313" key="2">
    <source>
        <dbReference type="EMBL" id="CAE6527781.1"/>
    </source>
</evidence>
<evidence type="ECO:0000313" key="3">
    <source>
        <dbReference type="Proteomes" id="UP000663831"/>
    </source>
</evidence>
<protein>
    <submittedName>
        <fullName evidence="2">Uncharacterized protein</fullName>
    </submittedName>
</protein>
<sequence>MSSNGCISDREEETPEPGQAETVAQTQGARRNPIHYTDTQIVKMIGATATANPFAAPHGKKTDAWNAAVAECNASNFFPFEVTKKGLQDKITSLLNSLEKPRKTKFGETQSRNYNSEIDNLRKLRQDAETKKESVSARRFEKAQRQEREGQIARDVALQTWRESQVERNQTPDDNTATSPPINPHPSREPSPDPQTNETAHPHTQNGQNGATPSRSADPTAVLRQLIKSTRQINQSEGARFERMHGNVATSTELLQRISGQLGELKVIGEETNALLRAVIYQPPPPMRVHSDIHHQAPATDTLGAGPGPSTQAQGQKR</sequence>
<dbReference type="Proteomes" id="UP000663831">
    <property type="component" value="Unassembled WGS sequence"/>
</dbReference>
<reference evidence="2" key="1">
    <citation type="submission" date="2021-01" db="EMBL/GenBank/DDBJ databases">
        <authorList>
            <person name="Kaushik A."/>
        </authorList>
    </citation>
    <scope>NUCLEOTIDE SEQUENCE</scope>
    <source>
        <strain evidence="2">AG3-1AP</strain>
    </source>
</reference>
<feature type="compositionally biased region" description="Basic and acidic residues" evidence="1">
    <location>
        <begin position="119"/>
        <end position="152"/>
    </location>
</feature>
<accession>A0A8H3HPI2</accession>
<dbReference type="EMBL" id="CAJMWV010007232">
    <property type="protein sequence ID" value="CAE6527781.1"/>
    <property type="molecule type" value="Genomic_DNA"/>
</dbReference>
<feature type="compositionally biased region" description="Polar residues" evidence="1">
    <location>
        <begin position="309"/>
        <end position="318"/>
    </location>
</feature>
<name>A0A8H3HPI2_9AGAM</name>
<feature type="compositionally biased region" description="Polar residues" evidence="1">
    <location>
        <begin position="161"/>
        <end position="180"/>
    </location>
</feature>
<evidence type="ECO:0000256" key="1">
    <source>
        <dbReference type="SAM" id="MobiDB-lite"/>
    </source>
</evidence>
<organism evidence="2 3">
    <name type="scientific">Rhizoctonia solani</name>
    <dbReference type="NCBI Taxonomy" id="456999"/>
    <lineage>
        <taxon>Eukaryota</taxon>
        <taxon>Fungi</taxon>
        <taxon>Dikarya</taxon>
        <taxon>Basidiomycota</taxon>
        <taxon>Agaricomycotina</taxon>
        <taxon>Agaricomycetes</taxon>
        <taxon>Cantharellales</taxon>
        <taxon>Ceratobasidiaceae</taxon>
        <taxon>Rhizoctonia</taxon>
    </lineage>
</organism>
<proteinExistence type="predicted"/>
<feature type="compositionally biased region" description="Polar residues" evidence="1">
    <location>
        <begin position="194"/>
        <end position="217"/>
    </location>
</feature>
<feature type="compositionally biased region" description="Polar residues" evidence="1">
    <location>
        <begin position="107"/>
        <end position="118"/>
    </location>
</feature>